<dbReference type="AlphaFoldDB" id="A0A8K0WK74"/>
<dbReference type="Proteomes" id="UP000813444">
    <property type="component" value="Unassembled WGS sequence"/>
</dbReference>
<accession>A0A8K0WK74</accession>
<name>A0A8K0WK74_9HYPO</name>
<comment type="caution">
    <text evidence="2">The sequence shown here is derived from an EMBL/GenBank/DDBJ whole genome shotgun (WGS) entry which is preliminary data.</text>
</comment>
<proteinExistence type="predicted"/>
<dbReference type="Pfam" id="PF17784">
    <property type="entry name" value="Sulfotransfer_4"/>
    <property type="match status" value="1"/>
</dbReference>
<feature type="transmembrane region" description="Helical" evidence="1">
    <location>
        <begin position="245"/>
        <end position="264"/>
    </location>
</feature>
<dbReference type="PANTHER" id="PTHR36978">
    <property type="entry name" value="P-LOOP CONTAINING NUCLEOTIDE TRIPHOSPHATE HYDROLASE"/>
    <property type="match status" value="1"/>
</dbReference>
<evidence type="ECO:0000313" key="3">
    <source>
        <dbReference type="Proteomes" id="UP000813444"/>
    </source>
</evidence>
<dbReference type="OrthoDB" id="408152at2759"/>
<keyword evidence="1" id="KW-1133">Transmembrane helix</keyword>
<dbReference type="Gene3D" id="3.40.50.300">
    <property type="entry name" value="P-loop containing nucleotide triphosphate hydrolases"/>
    <property type="match status" value="1"/>
</dbReference>
<dbReference type="SUPFAM" id="SSF52540">
    <property type="entry name" value="P-loop containing nucleoside triphosphate hydrolases"/>
    <property type="match status" value="1"/>
</dbReference>
<dbReference type="InterPro" id="IPR040632">
    <property type="entry name" value="Sulfotransfer_4"/>
</dbReference>
<evidence type="ECO:0008006" key="4">
    <source>
        <dbReference type="Google" id="ProtNLM"/>
    </source>
</evidence>
<keyword evidence="1" id="KW-0812">Transmembrane</keyword>
<keyword evidence="1" id="KW-0472">Membrane</keyword>
<evidence type="ECO:0000313" key="2">
    <source>
        <dbReference type="EMBL" id="KAH7303062.1"/>
    </source>
</evidence>
<keyword evidence="3" id="KW-1185">Reference proteome</keyword>
<protein>
    <recommendedName>
        <fullName evidence="4">Efflux pump antibiotic resistance protein</fullName>
    </recommendedName>
</protein>
<sequence length="267" mass="30615">MMESPLASSSPGVKIIHAGLFRMGTHSMAKAYRILGFKTFHALDEPNRVDWVTLEKAAEATWPTVPYARKRPPFSRAEWDALWGDEFEAVCDTAAAFTLELFRAYPDAKVVLVQRDFESWWPSFQSEIINRLFTPFFEQLIWLAWYLAGIRSGHAMRKLIFGLFDATTQKEVEAHGRKTYDRFYCDIHATVPPGQLLEFGMGDGWEPLCKFLGKDVPDIAFPFANDRKAHAKVIEDRLRGVYRKMAWNAMLTVLILTLAGWWTAQIC</sequence>
<dbReference type="InterPro" id="IPR027417">
    <property type="entry name" value="P-loop_NTPase"/>
</dbReference>
<gene>
    <name evidence="2" type="ORF">B0I35DRAFT_447295</name>
</gene>
<dbReference type="PANTHER" id="PTHR36978:SF3">
    <property type="entry name" value="P-LOOP CONTAINING NUCLEOSIDE TRIPHOSPHATE HYDROLASE PROTEIN"/>
    <property type="match status" value="1"/>
</dbReference>
<reference evidence="2" key="1">
    <citation type="journal article" date="2021" name="Nat. Commun.">
        <title>Genetic determinants of endophytism in the Arabidopsis root mycobiome.</title>
        <authorList>
            <person name="Mesny F."/>
            <person name="Miyauchi S."/>
            <person name="Thiergart T."/>
            <person name="Pickel B."/>
            <person name="Atanasova L."/>
            <person name="Karlsson M."/>
            <person name="Huettel B."/>
            <person name="Barry K.W."/>
            <person name="Haridas S."/>
            <person name="Chen C."/>
            <person name="Bauer D."/>
            <person name="Andreopoulos W."/>
            <person name="Pangilinan J."/>
            <person name="LaButti K."/>
            <person name="Riley R."/>
            <person name="Lipzen A."/>
            <person name="Clum A."/>
            <person name="Drula E."/>
            <person name="Henrissat B."/>
            <person name="Kohler A."/>
            <person name="Grigoriev I.V."/>
            <person name="Martin F.M."/>
            <person name="Hacquard S."/>
        </authorList>
    </citation>
    <scope>NUCLEOTIDE SEQUENCE</scope>
    <source>
        <strain evidence="2">MPI-CAGE-CH-0235</strain>
    </source>
</reference>
<dbReference type="EMBL" id="JAGPNK010000041">
    <property type="protein sequence ID" value="KAH7303062.1"/>
    <property type="molecule type" value="Genomic_DNA"/>
</dbReference>
<evidence type="ECO:0000256" key="1">
    <source>
        <dbReference type="SAM" id="Phobius"/>
    </source>
</evidence>
<organism evidence="2 3">
    <name type="scientific">Stachybotrys elegans</name>
    <dbReference type="NCBI Taxonomy" id="80388"/>
    <lineage>
        <taxon>Eukaryota</taxon>
        <taxon>Fungi</taxon>
        <taxon>Dikarya</taxon>
        <taxon>Ascomycota</taxon>
        <taxon>Pezizomycotina</taxon>
        <taxon>Sordariomycetes</taxon>
        <taxon>Hypocreomycetidae</taxon>
        <taxon>Hypocreales</taxon>
        <taxon>Stachybotryaceae</taxon>
        <taxon>Stachybotrys</taxon>
    </lineage>
</organism>